<dbReference type="EMBL" id="CP054140">
    <property type="protein sequence ID" value="QQG66349.1"/>
    <property type="molecule type" value="Genomic_DNA"/>
</dbReference>
<dbReference type="AlphaFoldDB" id="A0A7T5VED5"/>
<dbReference type="KEGG" id="dog:HP555_10960"/>
<organism evidence="1 2">
    <name type="scientific">Desulfobulbus oligotrophicus</name>
    <dbReference type="NCBI Taxonomy" id="1909699"/>
    <lineage>
        <taxon>Bacteria</taxon>
        <taxon>Pseudomonadati</taxon>
        <taxon>Thermodesulfobacteriota</taxon>
        <taxon>Desulfobulbia</taxon>
        <taxon>Desulfobulbales</taxon>
        <taxon>Desulfobulbaceae</taxon>
        <taxon>Desulfobulbus</taxon>
    </lineage>
</organism>
<name>A0A7T5VED5_9BACT</name>
<keyword evidence="2" id="KW-1185">Reference proteome</keyword>
<evidence type="ECO:0000313" key="1">
    <source>
        <dbReference type="EMBL" id="QQG66349.1"/>
    </source>
</evidence>
<reference evidence="1 2" key="1">
    <citation type="submission" date="2020-05" db="EMBL/GenBank/DDBJ databases">
        <title>Complete genome of Desulfobulbus oligotrophicus.</title>
        <authorList>
            <person name="Podar M."/>
        </authorList>
    </citation>
    <scope>NUCLEOTIDE SEQUENCE [LARGE SCALE GENOMIC DNA]</scope>
    <source>
        <strain evidence="1 2">Prop6</strain>
    </source>
</reference>
<dbReference type="RefSeq" id="WP_199262427.1">
    <property type="nucleotide sequence ID" value="NZ_CP054140.1"/>
</dbReference>
<evidence type="ECO:0008006" key="3">
    <source>
        <dbReference type="Google" id="ProtNLM"/>
    </source>
</evidence>
<dbReference type="Proteomes" id="UP000596092">
    <property type="component" value="Chromosome"/>
</dbReference>
<gene>
    <name evidence="1" type="ORF">HP555_10960</name>
</gene>
<accession>A0A7T5VED5</accession>
<protein>
    <recommendedName>
        <fullName evidence="3">Helix-turn-helix domain-containing protein</fullName>
    </recommendedName>
</protein>
<sequence>MLNDDILVGMKEICCFLRVSRRVVNRWMKEYPDMPIVKDGQRMAVAGDLAEWQRRHIKRRTVSR</sequence>
<evidence type="ECO:0000313" key="2">
    <source>
        <dbReference type="Proteomes" id="UP000596092"/>
    </source>
</evidence>
<proteinExistence type="predicted"/>